<dbReference type="Proteomes" id="UP000050471">
    <property type="component" value="Unassembled WGS sequence"/>
</dbReference>
<organism evidence="1 2">
    <name type="scientific">Aliiroseovarius crassostreae</name>
    <dbReference type="NCBI Taxonomy" id="154981"/>
    <lineage>
        <taxon>Bacteria</taxon>
        <taxon>Pseudomonadati</taxon>
        <taxon>Pseudomonadota</taxon>
        <taxon>Alphaproteobacteria</taxon>
        <taxon>Rhodobacterales</taxon>
        <taxon>Paracoccaceae</taxon>
        <taxon>Aliiroseovarius</taxon>
    </lineage>
</organism>
<dbReference type="InterPro" id="IPR009351">
    <property type="entry name" value="AlkZ-like"/>
</dbReference>
<dbReference type="AlphaFoldDB" id="A0A0P7IZW6"/>
<dbReference type="PANTHER" id="PTHR30528:SF0">
    <property type="entry name" value="CYTOPLASMIC PROTEIN"/>
    <property type="match status" value="1"/>
</dbReference>
<dbReference type="EMBL" id="LKBA01000004">
    <property type="protein sequence ID" value="KPN64405.1"/>
    <property type="molecule type" value="Genomic_DNA"/>
</dbReference>
<evidence type="ECO:0008006" key="3">
    <source>
        <dbReference type="Google" id="ProtNLM"/>
    </source>
</evidence>
<evidence type="ECO:0000313" key="2">
    <source>
        <dbReference type="Proteomes" id="UP000050471"/>
    </source>
</evidence>
<keyword evidence="2" id="KW-1185">Reference proteome</keyword>
<dbReference type="RefSeq" id="WP_055188617.1">
    <property type="nucleotide sequence ID" value="NZ_FPBS01000001.1"/>
</dbReference>
<dbReference type="STRING" id="154981.AKJ29_17475"/>
<proteinExistence type="predicted"/>
<comment type="caution">
    <text evidence="1">The sequence shown here is derived from an EMBL/GenBank/DDBJ whole genome shotgun (WGS) entry which is preliminary data.</text>
</comment>
<gene>
    <name evidence="1" type="ORF">AKJ29_17475</name>
</gene>
<accession>A0A0P7IZW6</accession>
<dbReference type="PANTHER" id="PTHR30528">
    <property type="entry name" value="CYTOPLASMIC PROTEIN"/>
    <property type="match status" value="1"/>
</dbReference>
<reference evidence="1 2" key="1">
    <citation type="submission" date="2015-09" db="EMBL/GenBank/DDBJ databases">
        <title>Draft genome sequence of Aliiroseovarius crassostreae CV919-312TSm, the causative agent of Roseovarius Oyster Disease (formerly Juvenile Oyster Disease).</title>
        <authorList>
            <person name="Kessner L."/>
            <person name="Spinard E."/>
            <person name="Nelson D."/>
        </authorList>
    </citation>
    <scope>NUCLEOTIDE SEQUENCE [LARGE SCALE GENOMIC DNA]</scope>
    <source>
        <strain evidence="1 2">CV919-312</strain>
    </source>
</reference>
<protein>
    <recommendedName>
        <fullName evidence="3">Cytoplasmic protein</fullName>
    </recommendedName>
</protein>
<sequence length="395" mass="45832">MAPLTISNADLRRLWIWTNGLADTPTGPCDLMGIVDRLGFVQIDTIRNVTRAHNHILWSRNQNYREGRIWDHLSRRDLFEHFTHDASLIAGNVLPYWTRQFRRLGEHVARHDWYQSKLAQDQIAAILKRIKEEGPLSTHAFDTKVASREMWARPPHKKALDQMWYGGTLATCHRRNFVKFYDLGTRIFPEVLPAALPAAFPAQDPVEDAESVNWLCRAAMDRLTIGSVGEIQRFWDAMSAREAKLWAEAQRDLVPVDVVCADGTRRSVLAHPDIEIRLRNAPAPTSRLRILNPFDPMIRDRKRTKRIFGFEYRNEMFVPKAQRKWGYYVYPLLEGARFVGRIELKADRNQGTLSVIGFWPEQGMRWGAQRRGKLEAELARFARFAGLERVTWHLP</sequence>
<dbReference type="OrthoDB" id="9787207at2"/>
<evidence type="ECO:0000313" key="1">
    <source>
        <dbReference type="EMBL" id="KPN64405.1"/>
    </source>
</evidence>
<name>A0A0P7IZW6_9RHOB</name>
<dbReference type="Pfam" id="PF06224">
    <property type="entry name" value="AlkZ-like"/>
    <property type="match status" value="1"/>
</dbReference>